<feature type="region of interest" description="Disordered" evidence="2">
    <location>
        <begin position="191"/>
        <end position="216"/>
    </location>
</feature>
<sequence length="424" mass="47306">MTTDAFRARLVRFYEHHQPDKLGDVEKLLAKTQGKPENEQKLIDALVDKYGPEPMVSDPEALRARIRAFYKHYNPDKLNKVDNLVTRTKGKANYEERLMAMLIEKYGDEPEHEEGEAGATGASAAKASKNDDDDDDDDDDDESDEEEYTFHSRVVRFYKKYAPEKISDVDKLVERTRGIVKNEEKLMTALIDKYGPEPDSADEDEDDDSGEEAEDDFDELVVGKPVSGQMILTKEDSHLREIVYCPVDGMPPEYCEYLPTFKAALPWLEERFPDLQLTTKKGKTVAEVAAQIRADGGELGDAASAVAASKKRGGAGMPNKQHASGAGGQDKTVTIERSQRQRRKFVTSVVGLDAYDIKLKDAAKKLGRRFACGSTVNKLPNGKQSIDIQGDYIYDMPDLILEYFPSVDKSSIVLIDGGKKSKAF</sequence>
<comment type="caution">
    <text evidence="4">The sequence shown here is derived from an EMBL/GenBank/DDBJ whole genome shotgun (WGS) entry which is preliminary data.</text>
</comment>
<dbReference type="OrthoDB" id="277199at2759"/>
<dbReference type="GO" id="GO:0001731">
    <property type="term" value="P:formation of translation preinitiation complex"/>
    <property type="evidence" value="ECO:0007669"/>
    <property type="project" value="TreeGrafter"/>
</dbReference>
<dbReference type="GO" id="GO:0002188">
    <property type="term" value="P:translation reinitiation"/>
    <property type="evidence" value="ECO:0007669"/>
    <property type="project" value="TreeGrafter"/>
</dbReference>
<gene>
    <name evidence="4" type="ORF">FCC1311_099972</name>
</gene>
<dbReference type="Pfam" id="PF21023">
    <property type="entry name" value="DENR_N"/>
    <property type="match status" value="1"/>
</dbReference>
<dbReference type="InterPro" id="IPR046447">
    <property type="entry name" value="DENR_C"/>
</dbReference>
<dbReference type="InterPro" id="IPR050318">
    <property type="entry name" value="DENR/SUI1_TIF"/>
</dbReference>
<dbReference type="Gene3D" id="3.30.780.10">
    <property type="entry name" value="SUI1-like domain"/>
    <property type="match status" value="1"/>
</dbReference>
<dbReference type="InParanoid" id="A0A2R5H0D2"/>
<evidence type="ECO:0000259" key="3">
    <source>
        <dbReference type="PROSITE" id="PS50296"/>
    </source>
</evidence>
<dbReference type="InterPro" id="IPR048517">
    <property type="entry name" value="DENR_N"/>
</dbReference>
<accession>A0A2R5H0D2</accession>
<dbReference type="PANTHER" id="PTHR12789:SF0">
    <property type="entry name" value="DENSITY-REGULATED PROTEIN"/>
    <property type="match status" value="1"/>
</dbReference>
<protein>
    <submittedName>
        <fullName evidence="4">Translation machinery-associated protein 22</fullName>
    </submittedName>
</protein>
<evidence type="ECO:0000313" key="5">
    <source>
        <dbReference type="Proteomes" id="UP000241890"/>
    </source>
</evidence>
<dbReference type="InterPro" id="IPR036877">
    <property type="entry name" value="SUI1_dom_sf"/>
</dbReference>
<evidence type="ECO:0000256" key="1">
    <source>
        <dbReference type="ARBA" id="ARBA00007514"/>
    </source>
</evidence>
<evidence type="ECO:0000256" key="2">
    <source>
        <dbReference type="SAM" id="MobiDB-lite"/>
    </source>
</evidence>
<dbReference type="PROSITE" id="PS50296">
    <property type="entry name" value="SUI1"/>
    <property type="match status" value="1"/>
</dbReference>
<feature type="region of interest" description="Disordered" evidence="2">
    <location>
        <begin position="311"/>
        <end position="338"/>
    </location>
</feature>
<dbReference type="EMBL" id="BEYU01000169">
    <property type="protein sequence ID" value="GBG33774.1"/>
    <property type="molecule type" value="Genomic_DNA"/>
</dbReference>
<feature type="compositionally biased region" description="Acidic residues" evidence="2">
    <location>
        <begin position="131"/>
        <end position="147"/>
    </location>
</feature>
<feature type="compositionally biased region" description="Low complexity" evidence="2">
    <location>
        <begin position="117"/>
        <end position="127"/>
    </location>
</feature>
<dbReference type="GO" id="GO:0003729">
    <property type="term" value="F:mRNA binding"/>
    <property type="evidence" value="ECO:0007669"/>
    <property type="project" value="TreeGrafter"/>
</dbReference>
<dbReference type="InterPro" id="IPR001950">
    <property type="entry name" value="SUI1"/>
</dbReference>
<evidence type="ECO:0000313" key="4">
    <source>
        <dbReference type="EMBL" id="GBG33774.1"/>
    </source>
</evidence>
<name>A0A2R5H0D2_9STRA</name>
<dbReference type="SUPFAM" id="SSF55159">
    <property type="entry name" value="eIF1-like"/>
    <property type="match status" value="1"/>
</dbReference>
<proteinExistence type="inferred from homology"/>
<organism evidence="4 5">
    <name type="scientific">Hondaea fermentalgiana</name>
    <dbReference type="NCBI Taxonomy" id="2315210"/>
    <lineage>
        <taxon>Eukaryota</taxon>
        <taxon>Sar</taxon>
        <taxon>Stramenopiles</taxon>
        <taxon>Bigyra</taxon>
        <taxon>Labyrinthulomycetes</taxon>
        <taxon>Thraustochytrida</taxon>
        <taxon>Thraustochytriidae</taxon>
        <taxon>Hondaea</taxon>
    </lineage>
</organism>
<feature type="compositionally biased region" description="Acidic residues" evidence="2">
    <location>
        <begin position="199"/>
        <end position="216"/>
    </location>
</feature>
<feature type="domain" description="SUI1" evidence="3">
    <location>
        <begin position="333"/>
        <end position="404"/>
    </location>
</feature>
<dbReference type="Proteomes" id="UP000241890">
    <property type="component" value="Unassembled WGS sequence"/>
</dbReference>
<dbReference type="CDD" id="cd11607">
    <property type="entry name" value="DENR_C"/>
    <property type="match status" value="1"/>
</dbReference>
<dbReference type="PANTHER" id="PTHR12789">
    <property type="entry name" value="DENSITY-REGULATED PROTEIN HOMOLOG"/>
    <property type="match status" value="1"/>
</dbReference>
<reference evidence="4 5" key="1">
    <citation type="submission" date="2017-12" db="EMBL/GenBank/DDBJ databases">
        <title>Sequencing, de novo assembly and annotation of complete genome of a new Thraustochytrid species, strain FCC1311.</title>
        <authorList>
            <person name="Sedici K."/>
            <person name="Godart F."/>
            <person name="Aiese Cigliano R."/>
            <person name="Sanseverino W."/>
            <person name="Barakat M."/>
            <person name="Ortet P."/>
            <person name="Marechal E."/>
            <person name="Cagnac O."/>
            <person name="Amato A."/>
        </authorList>
    </citation>
    <scope>NUCLEOTIDE SEQUENCE [LARGE SCALE GENOMIC DNA]</scope>
</reference>
<dbReference type="Pfam" id="PF01253">
    <property type="entry name" value="SUI1"/>
    <property type="match status" value="1"/>
</dbReference>
<dbReference type="AlphaFoldDB" id="A0A2R5H0D2"/>
<feature type="region of interest" description="Disordered" evidence="2">
    <location>
        <begin position="109"/>
        <end position="148"/>
    </location>
</feature>
<keyword evidence="5" id="KW-1185">Reference proteome</keyword>
<dbReference type="GO" id="GO:0003743">
    <property type="term" value="F:translation initiation factor activity"/>
    <property type="evidence" value="ECO:0007669"/>
    <property type="project" value="InterPro"/>
</dbReference>
<comment type="similarity">
    <text evidence="1">Belongs to the DENR family.</text>
</comment>